<organism evidence="2 3">
    <name type="scientific">Candidatus Woesebacteria bacterium RBG_16_42_24</name>
    <dbReference type="NCBI Taxonomy" id="1802485"/>
    <lineage>
        <taxon>Bacteria</taxon>
        <taxon>Candidatus Woeseibacteriota</taxon>
    </lineage>
</organism>
<sequence>MKAIKILFLFLLLIAVGVVMFKIGNAVPKKETPLPAPKVMGVSEVVVAGEEYSFTTIKVTDASRVKLLPNFLEQKTSEEIINEGRCKNLVNGGFYSEKFTPIGLFISEREEIQKRQINATFNGFFLVSEGNIPEILRETRDEEYRIGLQAGPILILNSTPLILKLKEEEQEKDRRVIVALNDKGETFFIVVFTQNSVFSGPTLASLPELLQEVQNSLGENFVSALNLDGGAASTFWGEGARLKELSPIGSYFCIN</sequence>
<gene>
    <name evidence="2" type="ORF">A2V97_01865</name>
</gene>
<dbReference type="Pfam" id="PF09992">
    <property type="entry name" value="NAGPA"/>
    <property type="match status" value="1"/>
</dbReference>
<dbReference type="EMBL" id="MGFX01000006">
    <property type="protein sequence ID" value="OGM15355.1"/>
    <property type="molecule type" value="Genomic_DNA"/>
</dbReference>
<dbReference type="InterPro" id="IPR018711">
    <property type="entry name" value="NAGPA"/>
</dbReference>
<proteinExistence type="predicted"/>
<dbReference type="AlphaFoldDB" id="A0A1F7XM33"/>
<comment type="caution">
    <text evidence="2">The sequence shown here is derived from an EMBL/GenBank/DDBJ whole genome shotgun (WGS) entry which is preliminary data.</text>
</comment>
<reference evidence="2 3" key="1">
    <citation type="journal article" date="2016" name="Nat. Commun.">
        <title>Thousands of microbial genomes shed light on interconnected biogeochemical processes in an aquifer system.</title>
        <authorList>
            <person name="Anantharaman K."/>
            <person name="Brown C.T."/>
            <person name="Hug L.A."/>
            <person name="Sharon I."/>
            <person name="Castelle C.J."/>
            <person name="Probst A.J."/>
            <person name="Thomas B.C."/>
            <person name="Singh A."/>
            <person name="Wilkins M.J."/>
            <person name="Karaoz U."/>
            <person name="Brodie E.L."/>
            <person name="Williams K.H."/>
            <person name="Hubbard S.S."/>
            <person name="Banfield J.F."/>
        </authorList>
    </citation>
    <scope>NUCLEOTIDE SEQUENCE [LARGE SCALE GENOMIC DNA]</scope>
</reference>
<evidence type="ECO:0000259" key="1">
    <source>
        <dbReference type="Pfam" id="PF09992"/>
    </source>
</evidence>
<evidence type="ECO:0000313" key="2">
    <source>
        <dbReference type="EMBL" id="OGM15355.1"/>
    </source>
</evidence>
<evidence type="ECO:0000313" key="3">
    <source>
        <dbReference type="Proteomes" id="UP000177382"/>
    </source>
</evidence>
<dbReference type="Proteomes" id="UP000177382">
    <property type="component" value="Unassembled WGS sequence"/>
</dbReference>
<protein>
    <recommendedName>
        <fullName evidence="1">Phosphodiester glycosidase domain-containing protein</fullName>
    </recommendedName>
</protein>
<name>A0A1F7XM33_9BACT</name>
<feature type="domain" description="Phosphodiester glycosidase" evidence="1">
    <location>
        <begin position="90"/>
        <end position="238"/>
    </location>
</feature>
<accession>A0A1F7XM33</accession>